<dbReference type="InterPro" id="IPR030995">
    <property type="entry name" value="SoxZ"/>
</dbReference>
<reference evidence="2" key="1">
    <citation type="submission" date="2020-01" db="EMBL/GenBank/DDBJ databases">
        <authorList>
            <person name="Meier V. D."/>
            <person name="Meier V D."/>
        </authorList>
    </citation>
    <scope>NUCLEOTIDE SEQUENCE</scope>
    <source>
        <strain evidence="2">HLG_WM_MAG_07</strain>
    </source>
</reference>
<name>A0A6S6U4L2_9GAMM</name>
<accession>A0A6S6U4L2</accession>
<dbReference type="EMBL" id="CACVAY010000145">
    <property type="protein sequence ID" value="CAA6827926.1"/>
    <property type="molecule type" value="Genomic_DNA"/>
</dbReference>
<proteinExistence type="predicted"/>
<evidence type="ECO:0000313" key="2">
    <source>
        <dbReference type="EMBL" id="CAA6827926.1"/>
    </source>
</evidence>
<dbReference type="InterPro" id="IPR013783">
    <property type="entry name" value="Ig-like_fold"/>
</dbReference>
<dbReference type="SUPFAM" id="SSF81296">
    <property type="entry name" value="E set domains"/>
    <property type="match status" value="1"/>
</dbReference>
<dbReference type="NCBIfam" id="TIGR04490">
    <property type="entry name" value="SoxZ_true"/>
    <property type="match status" value="1"/>
</dbReference>
<dbReference type="AlphaFoldDB" id="A0A6S6U4L2"/>
<sequence>MMKKIKLRVKAVDTGVEVKAIITHPMHTGRVKDKESGELIPAHFIEDVTVTANDKAVLTCNWGGSIAKNPYTSFTYPGKSGDVVKLSWKDNKGETGEAEATVK</sequence>
<evidence type="ECO:0000259" key="1">
    <source>
        <dbReference type="Pfam" id="PF08770"/>
    </source>
</evidence>
<protein>
    <submittedName>
        <fullName evidence="2">Sulfur oxidation protein SoxZ</fullName>
    </submittedName>
</protein>
<dbReference type="InterPro" id="IPR014880">
    <property type="entry name" value="SoxZ_dom"/>
</dbReference>
<dbReference type="Pfam" id="PF08770">
    <property type="entry name" value="SoxZ"/>
    <property type="match status" value="1"/>
</dbReference>
<dbReference type="Gene3D" id="2.60.40.10">
    <property type="entry name" value="Immunoglobulins"/>
    <property type="match status" value="1"/>
</dbReference>
<dbReference type="InterPro" id="IPR014756">
    <property type="entry name" value="Ig_E-set"/>
</dbReference>
<feature type="domain" description="Sulphur oxidation protein SoxZ" evidence="1">
    <location>
        <begin position="10"/>
        <end position="100"/>
    </location>
</feature>
<organism evidence="2">
    <name type="scientific">uncultured Thiotrichaceae bacterium</name>
    <dbReference type="NCBI Taxonomy" id="298394"/>
    <lineage>
        <taxon>Bacteria</taxon>
        <taxon>Pseudomonadati</taxon>
        <taxon>Pseudomonadota</taxon>
        <taxon>Gammaproteobacteria</taxon>
        <taxon>Thiotrichales</taxon>
        <taxon>Thiotrichaceae</taxon>
        <taxon>environmental samples</taxon>
    </lineage>
</organism>
<gene>
    <name evidence="2" type="ORF">HELGO_WM8748</name>
</gene>